<name>A0A1E4RIM9_9ASCO</name>
<dbReference type="SUPFAM" id="SSF103473">
    <property type="entry name" value="MFS general substrate transporter"/>
    <property type="match status" value="1"/>
</dbReference>
<evidence type="ECO:0000259" key="4">
    <source>
        <dbReference type="PROSITE" id="PS50850"/>
    </source>
</evidence>
<dbReference type="InterPro" id="IPR036259">
    <property type="entry name" value="MFS_trans_sf"/>
</dbReference>
<dbReference type="EMBL" id="KV454541">
    <property type="protein sequence ID" value="ODV67127.1"/>
    <property type="molecule type" value="Genomic_DNA"/>
</dbReference>
<feature type="transmembrane region" description="Helical" evidence="3">
    <location>
        <begin position="125"/>
        <end position="147"/>
    </location>
</feature>
<dbReference type="InterPro" id="IPR011701">
    <property type="entry name" value="MFS"/>
</dbReference>
<dbReference type="InterPro" id="IPR020846">
    <property type="entry name" value="MFS_dom"/>
</dbReference>
<dbReference type="AlphaFoldDB" id="A0A1E4RIM9"/>
<feature type="transmembrane region" description="Helical" evidence="3">
    <location>
        <begin position="72"/>
        <end position="93"/>
    </location>
</feature>
<protein>
    <submittedName>
        <fullName evidence="5">MFS general substrate transporter</fullName>
    </submittedName>
</protein>
<feature type="transmembrane region" description="Helical" evidence="3">
    <location>
        <begin position="338"/>
        <end position="362"/>
    </location>
</feature>
<dbReference type="PANTHER" id="PTHR11360:SF177">
    <property type="entry name" value="RIBOFLAVIN TRANSPORTER MCH5"/>
    <property type="match status" value="1"/>
</dbReference>
<dbReference type="Pfam" id="PF07690">
    <property type="entry name" value="MFS_1"/>
    <property type="match status" value="1"/>
</dbReference>
<feature type="domain" description="Major facilitator superfamily (MFS) profile" evidence="4">
    <location>
        <begin position="29"/>
        <end position="430"/>
    </location>
</feature>
<sequence length="438" mass="47861">MSNNGDEKRGHVPQGLLDDPKLFPEGGLRAYLVLVGSFLGLIGSLAFCNSVGAVESYMKEHILIKQPTSTVAWIFSIYNFMEFGMSLITGPIFDKVGARIPISIGICLFAIGIMTMSILKSIYQFILSFSVCAGLGSSFTFSPFVSVLSHYFYKKRGQAVGIAYIGGSIGGVFMPLVFKSLFDKVGFGWTIRIGGFICLIFLIIGLILVKDRNKVFCEAREPKQNLIVEIIKSIDIGVFKDQIFTMLVLSLLGNGFAFLITMTYLPSYAVKIGYPESKSYLLLTVFNSLSIPGRLLPGFLADKFGPFNILCCISIMSSVSFLVIWFPHPVGHNIIGLYIFLAMYGFSSGSFLLLTPTCIGVLSKTKDFGKRCGTAFFVLSFGDLFGIVIGGAIIGKGNLKNYDHMVIFVMICSLIATTCAITSRIRLAKLGFGKKLIC</sequence>
<dbReference type="InterPro" id="IPR050327">
    <property type="entry name" value="Proton-linked_MCT"/>
</dbReference>
<evidence type="ECO:0000313" key="6">
    <source>
        <dbReference type="Proteomes" id="UP000095085"/>
    </source>
</evidence>
<feature type="transmembrane region" description="Helical" evidence="3">
    <location>
        <begin position="280"/>
        <end position="300"/>
    </location>
</feature>
<evidence type="ECO:0000313" key="5">
    <source>
        <dbReference type="EMBL" id="ODV67127.1"/>
    </source>
</evidence>
<feature type="transmembrane region" description="Helical" evidence="3">
    <location>
        <begin position="406"/>
        <end position="425"/>
    </location>
</feature>
<keyword evidence="3" id="KW-0472">Membrane</keyword>
<keyword evidence="6" id="KW-1185">Reference proteome</keyword>
<organism evidence="5 6">
    <name type="scientific">Hyphopichia burtonii NRRL Y-1933</name>
    <dbReference type="NCBI Taxonomy" id="984485"/>
    <lineage>
        <taxon>Eukaryota</taxon>
        <taxon>Fungi</taxon>
        <taxon>Dikarya</taxon>
        <taxon>Ascomycota</taxon>
        <taxon>Saccharomycotina</taxon>
        <taxon>Pichiomycetes</taxon>
        <taxon>Debaryomycetaceae</taxon>
        <taxon>Hyphopichia</taxon>
    </lineage>
</organism>
<dbReference type="PROSITE" id="PS50850">
    <property type="entry name" value="MFS"/>
    <property type="match status" value="1"/>
</dbReference>
<comment type="similarity">
    <text evidence="2">Belongs to the major facilitator superfamily. Monocarboxylate porter (TC 2.A.1.13) family.</text>
</comment>
<dbReference type="OrthoDB" id="6509908at2759"/>
<feature type="transmembrane region" description="Helical" evidence="3">
    <location>
        <begin position="100"/>
        <end position="119"/>
    </location>
</feature>
<dbReference type="GO" id="GO:0032218">
    <property type="term" value="P:riboflavin transport"/>
    <property type="evidence" value="ECO:0007669"/>
    <property type="project" value="TreeGrafter"/>
</dbReference>
<keyword evidence="3" id="KW-0812">Transmembrane</keyword>
<feature type="transmembrane region" description="Helical" evidence="3">
    <location>
        <begin position="374"/>
        <end position="394"/>
    </location>
</feature>
<evidence type="ECO:0000256" key="3">
    <source>
        <dbReference type="SAM" id="Phobius"/>
    </source>
</evidence>
<dbReference type="GeneID" id="30993277"/>
<feature type="transmembrane region" description="Helical" evidence="3">
    <location>
        <begin position="243"/>
        <end position="265"/>
    </location>
</feature>
<dbReference type="Proteomes" id="UP000095085">
    <property type="component" value="Unassembled WGS sequence"/>
</dbReference>
<gene>
    <name evidence="5" type="ORF">HYPBUDRAFT_109811</name>
</gene>
<comment type="subcellular location">
    <subcellularLocation>
        <location evidence="1">Membrane</location>
        <topology evidence="1">Multi-pass membrane protein</topology>
    </subcellularLocation>
</comment>
<evidence type="ECO:0000256" key="1">
    <source>
        <dbReference type="ARBA" id="ARBA00004141"/>
    </source>
</evidence>
<feature type="transmembrane region" description="Helical" evidence="3">
    <location>
        <begin position="30"/>
        <end position="52"/>
    </location>
</feature>
<dbReference type="PANTHER" id="PTHR11360">
    <property type="entry name" value="MONOCARBOXYLATE TRANSPORTER"/>
    <property type="match status" value="1"/>
</dbReference>
<proteinExistence type="inferred from homology"/>
<keyword evidence="3" id="KW-1133">Transmembrane helix</keyword>
<accession>A0A1E4RIM9</accession>
<evidence type="ECO:0000256" key="2">
    <source>
        <dbReference type="ARBA" id="ARBA00006727"/>
    </source>
</evidence>
<dbReference type="RefSeq" id="XP_020076194.1">
    <property type="nucleotide sequence ID" value="XM_020218727.1"/>
</dbReference>
<feature type="transmembrane region" description="Helical" evidence="3">
    <location>
        <begin position="159"/>
        <end position="177"/>
    </location>
</feature>
<feature type="transmembrane region" description="Helical" evidence="3">
    <location>
        <begin position="189"/>
        <end position="209"/>
    </location>
</feature>
<dbReference type="Gene3D" id="1.20.1250.20">
    <property type="entry name" value="MFS general substrate transporter like domains"/>
    <property type="match status" value="1"/>
</dbReference>
<reference evidence="6" key="1">
    <citation type="submission" date="2016-05" db="EMBL/GenBank/DDBJ databases">
        <title>Comparative genomics of biotechnologically important yeasts.</title>
        <authorList>
            <consortium name="DOE Joint Genome Institute"/>
            <person name="Riley R."/>
            <person name="Haridas S."/>
            <person name="Wolfe K.H."/>
            <person name="Lopes M.R."/>
            <person name="Hittinger C.T."/>
            <person name="Goker M."/>
            <person name="Salamov A."/>
            <person name="Wisecaver J."/>
            <person name="Long T.M."/>
            <person name="Aerts A.L."/>
            <person name="Barry K."/>
            <person name="Choi C."/>
            <person name="Clum A."/>
            <person name="Coughlan A.Y."/>
            <person name="Deshpande S."/>
            <person name="Douglass A.P."/>
            <person name="Hanson S.J."/>
            <person name="Klenk H.-P."/>
            <person name="Labutti K."/>
            <person name="Lapidus A."/>
            <person name="Lindquist E."/>
            <person name="Lipzen A."/>
            <person name="Meier-Kolthoff J.P."/>
            <person name="Ohm R.A."/>
            <person name="Otillar R.P."/>
            <person name="Pangilinan J."/>
            <person name="Peng Y."/>
            <person name="Rokas A."/>
            <person name="Rosa C.A."/>
            <person name="Scheuner C."/>
            <person name="Sibirny A.A."/>
            <person name="Slot J.C."/>
            <person name="Stielow J.B."/>
            <person name="Sun H."/>
            <person name="Kurtzman C.P."/>
            <person name="Blackwell M."/>
            <person name="Grigoriev I.V."/>
            <person name="Jeffries T.W."/>
        </authorList>
    </citation>
    <scope>NUCLEOTIDE SEQUENCE [LARGE SCALE GENOMIC DNA]</scope>
    <source>
        <strain evidence="6">NRRL Y-1933</strain>
    </source>
</reference>
<feature type="transmembrane region" description="Helical" evidence="3">
    <location>
        <begin position="307"/>
        <end position="326"/>
    </location>
</feature>
<dbReference type="GO" id="GO:0022857">
    <property type="term" value="F:transmembrane transporter activity"/>
    <property type="evidence" value="ECO:0007669"/>
    <property type="project" value="InterPro"/>
</dbReference>
<dbReference type="GO" id="GO:0016020">
    <property type="term" value="C:membrane"/>
    <property type="evidence" value="ECO:0007669"/>
    <property type="project" value="UniProtKB-SubCell"/>
</dbReference>